<feature type="region of interest" description="Disordered" evidence="1">
    <location>
        <begin position="1"/>
        <end position="88"/>
    </location>
</feature>
<accession>A0A6A4HEN3</accession>
<reference evidence="3" key="1">
    <citation type="journal article" date="2019" name="Environ. Microbiol.">
        <title>Fungal ecological strategies reflected in gene transcription - a case study of two litter decomposers.</title>
        <authorList>
            <person name="Barbi F."/>
            <person name="Kohler A."/>
            <person name="Barry K."/>
            <person name="Baskaran P."/>
            <person name="Daum C."/>
            <person name="Fauchery L."/>
            <person name="Ihrmark K."/>
            <person name="Kuo A."/>
            <person name="LaButti K."/>
            <person name="Lipzen A."/>
            <person name="Morin E."/>
            <person name="Grigoriev I.V."/>
            <person name="Henrissat B."/>
            <person name="Lindahl B."/>
            <person name="Martin F."/>
        </authorList>
    </citation>
    <scope>NUCLEOTIDE SEQUENCE</scope>
    <source>
        <strain evidence="3">JB14</strain>
    </source>
</reference>
<feature type="compositionally biased region" description="Polar residues" evidence="1">
    <location>
        <begin position="21"/>
        <end position="32"/>
    </location>
</feature>
<dbReference type="AlphaFoldDB" id="A0A6A4HEN3"/>
<dbReference type="Pfam" id="PF00646">
    <property type="entry name" value="F-box"/>
    <property type="match status" value="1"/>
</dbReference>
<dbReference type="OrthoDB" id="2322499at2759"/>
<dbReference type="SUPFAM" id="SSF81383">
    <property type="entry name" value="F-box domain"/>
    <property type="match status" value="1"/>
</dbReference>
<feature type="compositionally biased region" description="Acidic residues" evidence="1">
    <location>
        <begin position="42"/>
        <end position="54"/>
    </location>
</feature>
<evidence type="ECO:0000259" key="2">
    <source>
        <dbReference type="PROSITE" id="PS50181"/>
    </source>
</evidence>
<dbReference type="Proteomes" id="UP000799118">
    <property type="component" value="Unassembled WGS sequence"/>
</dbReference>
<evidence type="ECO:0000256" key="1">
    <source>
        <dbReference type="SAM" id="MobiDB-lite"/>
    </source>
</evidence>
<dbReference type="InterPro" id="IPR036047">
    <property type="entry name" value="F-box-like_dom_sf"/>
</dbReference>
<dbReference type="InterPro" id="IPR001810">
    <property type="entry name" value="F-box_dom"/>
</dbReference>
<dbReference type="PROSITE" id="PS50181">
    <property type="entry name" value="FBOX"/>
    <property type="match status" value="1"/>
</dbReference>
<keyword evidence="4" id="KW-1185">Reference proteome</keyword>
<protein>
    <recommendedName>
        <fullName evidence="2">F-box domain-containing protein</fullName>
    </recommendedName>
</protein>
<feature type="domain" description="F-box" evidence="2">
    <location>
        <begin position="99"/>
        <end position="148"/>
    </location>
</feature>
<organism evidence="3 4">
    <name type="scientific">Gymnopus androsaceus JB14</name>
    <dbReference type="NCBI Taxonomy" id="1447944"/>
    <lineage>
        <taxon>Eukaryota</taxon>
        <taxon>Fungi</taxon>
        <taxon>Dikarya</taxon>
        <taxon>Basidiomycota</taxon>
        <taxon>Agaricomycotina</taxon>
        <taxon>Agaricomycetes</taxon>
        <taxon>Agaricomycetidae</taxon>
        <taxon>Agaricales</taxon>
        <taxon>Marasmiineae</taxon>
        <taxon>Omphalotaceae</taxon>
        <taxon>Gymnopus</taxon>
    </lineage>
</organism>
<dbReference type="EMBL" id="ML769516">
    <property type="protein sequence ID" value="KAE9396280.1"/>
    <property type="molecule type" value="Genomic_DNA"/>
</dbReference>
<sequence length="665" mass="77505">MTRQSLRIKEKQAPSVDSEMQDVTASSRNNPNTDRKHARDDEYQEELEVEELEEERSRKRARKLGSDGNDQSAEISPKKTKQRMPEQFRKVRGRLGMLERLAKDVPLDVIFEIFCYLEPGDLLRLARTSNDLRGILMSKSSESIWRTARENVEGLPPLPLDLNEPQYAHLLYEAYCHLCNHKGRCETVLWSFRMRCCKNCAIEFPESYDWQYRKDLPLELYNSQVLPQERVQRATRRHRRDVGNFQIAARLKAEYEALQTAEERNAWITRKEEERRAVVAHGRQCETWHQARLNKRTSELSDIRQERKEAILERLAEIGWREEAEKIISKGTWRGDEFSNHKAVKQSKKLTEYGWNNIKAQLVEMLSTHKTERLADERRRSLSQRYARLEKVYNDIKSATDLREPFPALGDILSYKVFEDLIWDTPEDNELTEVFFQEKLAEHLPHLIEEWRPANVQELVEIMQKSVPTASADDLYLATSVFECTICTSRPKMHYPQMFYHSCLTCRPPAVSVSTQRLLTYSSCGPWSSRHLVWSNSGSQIVQTIVEGCSLDPATATIQDLYSVNPLIECTTCYQDPTRHYYQGGRAFMRWPVALGHSSHALVFNSFGEETQQILASEPEPYIYNSNRDACCAHCHKPNLRSFQSLVSHFKAKQVIFFLRHVFSN</sequence>
<dbReference type="CDD" id="cd09917">
    <property type="entry name" value="F-box_SF"/>
    <property type="match status" value="1"/>
</dbReference>
<evidence type="ECO:0000313" key="3">
    <source>
        <dbReference type="EMBL" id="KAE9396280.1"/>
    </source>
</evidence>
<name>A0A6A4HEN3_9AGAR</name>
<gene>
    <name evidence="3" type="ORF">BT96DRAFT_116628</name>
</gene>
<evidence type="ECO:0000313" key="4">
    <source>
        <dbReference type="Proteomes" id="UP000799118"/>
    </source>
</evidence>
<proteinExistence type="predicted"/>